<evidence type="ECO:0000256" key="9">
    <source>
        <dbReference type="ARBA" id="ARBA00022618"/>
    </source>
</evidence>
<keyword evidence="12 20" id="KW-0521">NADP</keyword>
<evidence type="ECO:0000256" key="8">
    <source>
        <dbReference type="ARBA" id="ARBA00022490"/>
    </source>
</evidence>
<dbReference type="EMBL" id="LMAZ01000002">
    <property type="protein sequence ID" value="RGP55270.1"/>
    <property type="molecule type" value="Genomic_DNA"/>
</dbReference>
<keyword evidence="11 20" id="KW-0274">FAD</keyword>
<keyword evidence="15 20" id="KW-0560">Oxidoreductase</keyword>
<evidence type="ECO:0000256" key="4">
    <source>
        <dbReference type="ARBA" id="ARBA00004752"/>
    </source>
</evidence>
<dbReference type="RefSeq" id="WP_118130261.1">
    <property type="nucleotide sequence ID" value="NZ_LMAZ01000002.1"/>
</dbReference>
<evidence type="ECO:0000256" key="14">
    <source>
        <dbReference type="ARBA" id="ARBA00022984"/>
    </source>
</evidence>
<dbReference type="PROSITE" id="PS51387">
    <property type="entry name" value="FAD_PCMH"/>
    <property type="match status" value="1"/>
</dbReference>
<dbReference type="GO" id="GO:0071949">
    <property type="term" value="F:FAD binding"/>
    <property type="evidence" value="ECO:0007669"/>
    <property type="project" value="InterPro"/>
</dbReference>
<dbReference type="GO" id="GO:0008360">
    <property type="term" value="P:regulation of cell shape"/>
    <property type="evidence" value="ECO:0007669"/>
    <property type="project" value="UniProtKB-KW"/>
</dbReference>
<dbReference type="OrthoDB" id="9804753at2"/>
<comment type="caution">
    <text evidence="22">The sequence shown here is derived from an EMBL/GenBank/DDBJ whole genome shotgun (WGS) entry which is preliminary data.</text>
</comment>
<dbReference type="HAMAP" id="MF_00037">
    <property type="entry name" value="MurB"/>
    <property type="match status" value="1"/>
</dbReference>
<evidence type="ECO:0000256" key="16">
    <source>
        <dbReference type="ARBA" id="ARBA00023306"/>
    </source>
</evidence>
<dbReference type="GO" id="GO:0005829">
    <property type="term" value="C:cytosol"/>
    <property type="evidence" value="ECO:0007669"/>
    <property type="project" value="TreeGrafter"/>
</dbReference>
<accession>A0A395R589</accession>
<evidence type="ECO:0000256" key="6">
    <source>
        <dbReference type="ARBA" id="ARBA00012518"/>
    </source>
</evidence>
<evidence type="ECO:0000256" key="17">
    <source>
        <dbReference type="ARBA" id="ARBA00023316"/>
    </source>
</evidence>
<evidence type="ECO:0000256" key="5">
    <source>
        <dbReference type="ARBA" id="ARBA00010485"/>
    </source>
</evidence>
<evidence type="ECO:0000256" key="13">
    <source>
        <dbReference type="ARBA" id="ARBA00022960"/>
    </source>
</evidence>
<dbReference type="InterPro" id="IPR016167">
    <property type="entry name" value="FAD-bd_PCMH_sub1"/>
</dbReference>
<comment type="function">
    <text evidence="2 20">Cell wall formation.</text>
</comment>
<dbReference type="GO" id="GO:0071555">
    <property type="term" value="P:cell wall organization"/>
    <property type="evidence" value="ECO:0007669"/>
    <property type="project" value="UniProtKB-KW"/>
</dbReference>
<keyword evidence="23" id="KW-1185">Reference proteome</keyword>
<evidence type="ECO:0000256" key="19">
    <source>
        <dbReference type="ARBA" id="ARBA00048914"/>
    </source>
</evidence>
<dbReference type="EC" id="1.3.1.98" evidence="6 20"/>
<evidence type="ECO:0000256" key="7">
    <source>
        <dbReference type="ARBA" id="ARBA00015188"/>
    </source>
</evidence>
<dbReference type="GO" id="GO:0051301">
    <property type="term" value="P:cell division"/>
    <property type="evidence" value="ECO:0007669"/>
    <property type="project" value="UniProtKB-KW"/>
</dbReference>
<evidence type="ECO:0000256" key="10">
    <source>
        <dbReference type="ARBA" id="ARBA00022630"/>
    </source>
</evidence>
<dbReference type="InterPro" id="IPR006094">
    <property type="entry name" value="Oxid_FAD_bind_N"/>
</dbReference>
<evidence type="ECO:0000256" key="11">
    <source>
        <dbReference type="ARBA" id="ARBA00022827"/>
    </source>
</evidence>
<comment type="subcellular location">
    <subcellularLocation>
        <location evidence="3 20">Cytoplasm</location>
    </subcellularLocation>
</comment>
<evidence type="ECO:0000256" key="20">
    <source>
        <dbReference type="HAMAP-Rule" id="MF_00037"/>
    </source>
</evidence>
<proteinExistence type="inferred from homology"/>
<evidence type="ECO:0000313" key="22">
    <source>
        <dbReference type="EMBL" id="RGP55270.1"/>
    </source>
</evidence>
<dbReference type="Pfam" id="PF01565">
    <property type="entry name" value="FAD_binding_4"/>
    <property type="match status" value="1"/>
</dbReference>
<feature type="active site" evidence="20">
    <location>
        <position position="361"/>
    </location>
</feature>
<gene>
    <name evidence="20" type="primary">murB</name>
    <name evidence="22" type="ORF">ASB58_09395</name>
</gene>
<dbReference type="InterPro" id="IPR016169">
    <property type="entry name" value="FAD-bd_PCMH_sub2"/>
</dbReference>
<name>A0A395R589_9PSED</name>
<evidence type="ECO:0000256" key="15">
    <source>
        <dbReference type="ARBA" id="ARBA00023002"/>
    </source>
</evidence>
<keyword evidence="13 20" id="KW-0133">Cell shape</keyword>
<comment type="catalytic activity">
    <reaction evidence="19 20">
        <text>UDP-N-acetyl-alpha-D-muramate + NADP(+) = UDP-N-acetyl-3-O-(1-carboxyvinyl)-alpha-D-glucosamine + NADPH + H(+)</text>
        <dbReference type="Rhea" id="RHEA:12248"/>
        <dbReference type="ChEBI" id="CHEBI:15378"/>
        <dbReference type="ChEBI" id="CHEBI:57783"/>
        <dbReference type="ChEBI" id="CHEBI:58349"/>
        <dbReference type="ChEBI" id="CHEBI:68483"/>
        <dbReference type="ChEBI" id="CHEBI:70757"/>
        <dbReference type="EC" id="1.3.1.98"/>
    </reaction>
</comment>
<comment type="pathway">
    <text evidence="4 20">Cell wall biogenesis; peptidoglycan biosynthesis.</text>
</comment>
<dbReference type="GO" id="GO:0008762">
    <property type="term" value="F:UDP-N-acetylmuramate dehydrogenase activity"/>
    <property type="evidence" value="ECO:0007669"/>
    <property type="project" value="UniProtKB-UniRule"/>
</dbReference>
<evidence type="ECO:0000256" key="18">
    <source>
        <dbReference type="ARBA" id="ARBA00031026"/>
    </source>
</evidence>
<protein>
    <recommendedName>
        <fullName evidence="7 20">UDP-N-acetylenolpyruvoylglucosamine reductase</fullName>
        <ecNumber evidence="6 20">1.3.1.98</ecNumber>
    </recommendedName>
    <alternativeName>
        <fullName evidence="18 20">UDP-N-acetylmuramate dehydrogenase</fullName>
    </alternativeName>
</protein>
<dbReference type="PANTHER" id="PTHR21071:SF4">
    <property type="entry name" value="UDP-N-ACETYLENOLPYRUVOYLGLUCOSAMINE REDUCTASE"/>
    <property type="match status" value="1"/>
</dbReference>
<keyword evidence="16 20" id="KW-0131">Cell cycle</keyword>
<organism evidence="22 23">
    <name type="scientific">Pseudomonas abyssi</name>
    <dbReference type="NCBI Taxonomy" id="170540"/>
    <lineage>
        <taxon>Bacteria</taxon>
        <taxon>Pseudomonadati</taxon>
        <taxon>Pseudomonadota</taxon>
        <taxon>Gammaproteobacteria</taxon>
        <taxon>Pseudomonadales</taxon>
        <taxon>Pseudomonadaceae</taxon>
        <taxon>Pseudomonas</taxon>
    </lineage>
</organism>
<evidence type="ECO:0000313" key="23">
    <source>
        <dbReference type="Proteomes" id="UP000265411"/>
    </source>
</evidence>
<dbReference type="PANTHER" id="PTHR21071">
    <property type="entry name" value="UDP-N-ACETYLENOLPYRUVOYLGLUCOSAMINE REDUCTASE"/>
    <property type="match status" value="1"/>
</dbReference>
<dbReference type="NCBIfam" id="NF000755">
    <property type="entry name" value="PRK00046.1"/>
    <property type="match status" value="1"/>
</dbReference>
<keyword evidence="14 20" id="KW-0573">Peptidoglycan synthesis</keyword>
<evidence type="ECO:0000256" key="1">
    <source>
        <dbReference type="ARBA" id="ARBA00001974"/>
    </source>
</evidence>
<evidence type="ECO:0000256" key="12">
    <source>
        <dbReference type="ARBA" id="ARBA00022857"/>
    </source>
</evidence>
<comment type="similarity">
    <text evidence="5 20">Belongs to the MurB family.</text>
</comment>
<dbReference type="InterPro" id="IPR003170">
    <property type="entry name" value="MurB"/>
</dbReference>
<keyword evidence="8 20" id="KW-0963">Cytoplasm</keyword>
<reference evidence="22 23" key="1">
    <citation type="journal article" date="2018" name="Syst. Appl. Microbiol.">
        <title>Pseudomonas gallaeciensis sp. nov., isolated from crude-oil-contaminated intertidal sand samples after the Prestige oil spill.</title>
        <authorList>
            <person name="Mulet M."/>
            <person name="Sanchez D."/>
            <person name="Rodriguez A.C."/>
            <person name="Nogales B."/>
            <person name="Bosch R."/>
            <person name="Busquets A."/>
            <person name="Gomila M."/>
            <person name="Lalucat J."/>
            <person name="Garcia-Valdes E."/>
        </authorList>
    </citation>
    <scope>NUCLEOTIDE SEQUENCE [LARGE SCALE GENOMIC DNA]</scope>
    <source>
        <strain evidence="22 23">V113</strain>
    </source>
</reference>
<dbReference type="Proteomes" id="UP000265411">
    <property type="component" value="Unassembled WGS sequence"/>
</dbReference>
<dbReference type="InterPro" id="IPR036635">
    <property type="entry name" value="MurB_C_sf"/>
</dbReference>
<dbReference type="InterPro" id="IPR036318">
    <property type="entry name" value="FAD-bd_PCMH-like_sf"/>
</dbReference>
<dbReference type="InterPro" id="IPR016166">
    <property type="entry name" value="FAD-bd_PCMH"/>
</dbReference>
<evidence type="ECO:0000259" key="21">
    <source>
        <dbReference type="PROSITE" id="PS51387"/>
    </source>
</evidence>
<keyword evidence="10 20" id="KW-0285">Flavoprotein</keyword>
<dbReference type="InterPro" id="IPR011601">
    <property type="entry name" value="MurB_C"/>
</dbReference>
<evidence type="ECO:0000256" key="3">
    <source>
        <dbReference type="ARBA" id="ARBA00004496"/>
    </source>
</evidence>
<keyword evidence="9 20" id="KW-0132">Cell division</keyword>
<feature type="active site" description="Proton donor" evidence="20">
    <location>
        <position position="265"/>
    </location>
</feature>
<dbReference type="Gene3D" id="3.30.465.10">
    <property type="match status" value="1"/>
</dbReference>
<dbReference type="GO" id="GO:0009252">
    <property type="term" value="P:peptidoglycan biosynthetic process"/>
    <property type="evidence" value="ECO:0007669"/>
    <property type="project" value="UniProtKB-UniRule"/>
</dbReference>
<feature type="active site" evidence="20">
    <location>
        <position position="164"/>
    </location>
</feature>
<dbReference type="Gene3D" id="3.90.78.10">
    <property type="entry name" value="UDP-N-acetylenolpyruvoylglucosamine reductase, C-terminal domain"/>
    <property type="match status" value="1"/>
</dbReference>
<dbReference type="Gene3D" id="3.30.43.10">
    <property type="entry name" value="Uridine Diphospho-n-acetylenolpyruvylglucosamine Reductase, domain 2"/>
    <property type="match status" value="1"/>
</dbReference>
<keyword evidence="17 20" id="KW-0961">Cell wall biogenesis/degradation</keyword>
<dbReference type="UniPathway" id="UPA00219"/>
<dbReference type="Pfam" id="PF02873">
    <property type="entry name" value="MurB_C"/>
    <property type="match status" value="1"/>
</dbReference>
<dbReference type="SUPFAM" id="SSF56176">
    <property type="entry name" value="FAD-binding/transporter-associated domain-like"/>
    <property type="match status" value="1"/>
</dbReference>
<comment type="cofactor">
    <cofactor evidence="1 20">
        <name>FAD</name>
        <dbReference type="ChEBI" id="CHEBI:57692"/>
    </cofactor>
</comment>
<dbReference type="SUPFAM" id="SSF56194">
    <property type="entry name" value="Uridine diphospho-N-Acetylenolpyruvylglucosamine reductase, MurB, C-terminal domain"/>
    <property type="match status" value="1"/>
</dbReference>
<sequence length="365" mass="40713">MKVTPNKDLTSLNSFKVKAKARQLVEFNEAEELTAYLGNLDQQPNSFLILGGGSNTLFTKDYDGIVLKSADTKIEELSVSEKEITIRAGAACDWDNFVAHCTSRGWNGLENLTLIPGTVGAAPVQNIGAYGTEVSDLILSVQCVNLKTLEIETYSNEQCEFKYRDSVFKRRPYLLITSVNFRLNTESLWSARNRPVFYEIKKLPALLLSIPRVKLTPKIRLSANFDNVRDLLSISIIPPKIKRLAVKKMRQRTMPDPNKIGNAGCFFKSPIVSAEIANRIKSKHASVSIYKENNEQYKLSAGDLIKLAGWNGKTIGNVSINHNRPLILLNTGHASGQEIFDVATRIQNTIKNLVDIKVDFEVVIV</sequence>
<evidence type="ECO:0000256" key="2">
    <source>
        <dbReference type="ARBA" id="ARBA00003921"/>
    </source>
</evidence>
<feature type="domain" description="FAD-binding PCMH-type" evidence="21">
    <location>
        <begin position="17"/>
        <end position="186"/>
    </location>
</feature>
<dbReference type="AlphaFoldDB" id="A0A395R589"/>